<feature type="domain" description="DUF4378" evidence="1">
    <location>
        <begin position="39"/>
        <end position="111"/>
    </location>
</feature>
<dbReference type="Pfam" id="PF14309">
    <property type="entry name" value="DUF4378"/>
    <property type="match status" value="1"/>
</dbReference>
<protein>
    <recommendedName>
        <fullName evidence="1">DUF4378 domain-containing protein</fullName>
    </recommendedName>
</protein>
<sequence length="118" mass="13248">MEQRVIAASRCLETVVYSEINVWKSMGERTHGELVEKDITTGLSKKDLVEGIVHHNDAETVSFNLSLDKYLNGLVENNMSSELGKWDDFCVEGLEVGEEVERDILSSLMDEVISISIE</sequence>
<dbReference type="PANTHER" id="PTHR21726">
    <property type="entry name" value="PHOSPHATIDYLINOSITOL N-ACETYLGLUCOSAMINYLTRANSFERASE SUBUNIT P DOWN SYNDROME CRITICAL REGION PROTEIN 5 -RELATED"/>
    <property type="match status" value="1"/>
</dbReference>
<dbReference type="EnsemblPlants" id="EMT32341">
    <property type="protein sequence ID" value="EMT32341"/>
    <property type="gene ID" value="F775_23013"/>
</dbReference>
<organism evidence="2">
    <name type="scientific">Aegilops tauschii</name>
    <name type="common">Tausch's goatgrass</name>
    <name type="synonym">Aegilops squarrosa</name>
    <dbReference type="NCBI Taxonomy" id="37682"/>
    <lineage>
        <taxon>Eukaryota</taxon>
        <taxon>Viridiplantae</taxon>
        <taxon>Streptophyta</taxon>
        <taxon>Embryophyta</taxon>
        <taxon>Tracheophyta</taxon>
        <taxon>Spermatophyta</taxon>
        <taxon>Magnoliopsida</taxon>
        <taxon>Liliopsida</taxon>
        <taxon>Poales</taxon>
        <taxon>Poaceae</taxon>
        <taxon>BOP clade</taxon>
        <taxon>Pooideae</taxon>
        <taxon>Triticodae</taxon>
        <taxon>Triticeae</taxon>
        <taxon>Triticinae</taxon>
        <taxon>Aegilops</taxon>
    </lineage>
</organism>
<proteinExistence type="predicted"/>
<accession>M8D797</accession>
<evidence type="ECO:0000259" key="1">
    <source>
        <dbReference type="Pfam" id="PF14309"/>
    </source>
</evidence>
<dbReference type="AlphaFoldDB" id="M8D797"/>
<dbReference type="InterPro" id="IPR025486">
    <property type="entry name" value="DUF4378"/>
</dbReference>
<name>M8D797_AEGTA</name>
<evidence type="ECO:0000313" key="2">
    <source>
        <dbReference type="EnsemblPlants" id="EMT32341"/>
    </source>
</evidence>
<dbReference type="PANTHER" id="PTHR21726:SF29">
    <property type="entry name" value="EXPRESSED PROTEIN"/>
    <property type="match status" value="1"/>
</dbReference>
<reference evidence="2" key="1">
    <citation type="submission" date="2015-06" db="UniProtKB">
        <authorList>
            <consortium name="EnsemblPlants"/>
        </authorList>
    </citation>
    <scope>IDENTIFICATION</scope>
</reference>